<sequence length="185" mass="20437">MQETLDAFKVDESKEQIAQGMTERRKPPADADGGLCIQADADGGPHFLGGFGLKDGLRMTESGDSATLSQHVSNSRIPKMKPTISSSEIDPIVANPLSNQRSNTSLHSQIPRRVSQSQILETCNFVIIDYVKIFKQAWPYTVIARISKNRILTRCGMLCNYMDIQSVDKVSEIEAMNDTLVMSNS</sequence>
<organism evidence="1 2">
    <name type="scientific">Romanomermis culicivorax</name>
    <name type="common">Nematode worm</name>
    <dbReference type="NCBI Taxonomy" id="13658"/>
    <lineage>
        <taxon>Eukaryota</taxon>
        <taxon>Metazoa</taxon>
        <taxon>Ecdysozoa</taxon>
        <taxon>Nematoda</taxon>
        <taxon>Enoplea</taxon>
        <taxon>Dorylaimia</taxon>
        <taxon>Mermithida</taxon>
        <taxon>Mermithoidea</taxon>
        <taxon>Mermithidae</taxon>
        <taxon>Romanomermis</taxon>
    </lineage>
</organism>
<reference evidence="2" key="1">
    <citation type="submission" date="2022-11" db="UniProtKB">
        <authorList>
            <consortium name="WormBaseParasite"/>
        </authorList>
    </citation>
    <scope>IDENTIFICATION</scope>
</reference>
<protein>
    <submittedName>
        <fullName evidence="2">Uncharacterized protein</fullName>
    </submittedName>
</protein>
<proteinExistence type="predicted"/>
<dbReference type="AlphaFoldDB" id="A0A915KZ03"/>
<name>A0A915KZ03_ROMCU</name>
<evidence type="ECO:0000313" key="2">
    <source>
        <dbReference type="WBParaSite" id="nRc.2.0.1.t43699-RA"/>
    </source>
</evidence>
<keyword evidence="1" id="KW-1185">Reference proteome</keyword>
<accession>A0A915KZ03</accession>
<evidence type="ECO:0000313" key="1">
    <source>
        <dbReference type="Proteomes" id="UP000887565"/>
    </source>
</evidence>
<dbReference type="WBParaSite" id="nRc.2.0.1.t43699-RA">
    <property type="protein sequence ID" value="nRc.2.0.1.t43699-RA"/>
    <property type="gene ID" value="nRc.2.0.1.g43699"/>
</dbReference>
<dbReference type="Proteomes" id="UP000887565">
    <property type="component" value="Unplaced"/>
</dbReference>